<dbReference type="Pfam" id="PF22035">
    <property type="entry name" value="Lpg0393_VPS9"/>
    <property type="match status" value="2"/>
</dbReference>
<dbReference type="AlphaFoldDB" id="A0AAX0WQU3"/>
<feature type="domain" description="Lpg0393 helical bundle" evidence="1">
    <location>
        <begin position="188"/>
        <end position="269"/>
    </location>
</feature>
<dbReference type="Pfam" id="PF18534">
    <property type="entry name" value="HBD"/>
    <property type="match status" value="1"/>
</dbReference>
<evidence type="ECO:0000259" key="2">
    <source>
        <dbReference type="Pfam" id="PF22035"/>
    </source>
</evidence>
<proteinExistence type="predicted"/>
<evidence type="ECO:0000313" key="3">
    <source>
        <dbReference type="EMBL" id="PNL60669.1"/>
    </source>
</evidence>
<feature type="domain" description="Lpg0393-like VPS9-like" evidence="2">
    <location>
        <begin position="76"/>
        <end position="159"/>
    </location>
</feature>
<reference evidence="3" key="1">
    <citation type="submission" date="2017-12" db="EMBL/GenBank/DDBJ databases">
        <title>FDA dAtabase for Regulatory Grade micrObial Sequences (FDA-ARGOS): Supporting development and validation of Infectious Disease Dx tests.</title>
        <authorList>
            <person name="Kerrigan L."/>
            <person name="Tallon L.J."/>
            <person name="Sadzewicz L."/>
            <person name="Sengamalay N."/>
            <person name="Ott S."/>
            <person name="Godinez A."/>
            <person name="Nagaraj S."/>
            <person name="Vavikolanu K."/>
            <person name="Vyas G."/>
            <person name="Nadendla S."/>
            <person name="Aluvathingal J."/>
            <person name="Sichtig H."/>
        </authorList>
    </citation>
    <scope>NUCLEOTIDE SEQUENCE [LARGE SCALE GENOMIC DNA]</scope>
    <source>
        <strain evidence="3">FDAARGOS_200</strain>
    </source>
</reference>
<organism evidence="3 4">
    <name type="scientific">Legionella anisa</name>
    <dbReference type="NCBI Taxonomy" id="28082"/>
    <lineage>
        <taxon>Bacteria</taxon>
        <taxon>Pseudomonadati</taxon>
        <taxon>Pseudomonadota</taxon>
        <taxon>Gammaproteobacteria</taxon>
        <taxon>Legionellales</taxon>
        <taxon>Legionellaceae</taxon>
        <taxon>Legionella</taxon>
    </lineage>
</organism>
<name>A0AAX0WQU3_9GAMM</name>
<gene>
    <name evidence="3" type="ORF">A6J39_005295</name>
</gene>
<evidence type="ECO:0000259" key="1">
    <source>
        <dbReference type="Pfam" id="PF18534"/>
    </source>
</evidence>
<keyword evidence="4" id="KW-1185">Reference proteome</keyword>
<sequence>MLSSSSEYIQALREGKYLQFLGWTDFITQKYALKDADDTVNFLIFEWLNNVYLEVDAKKLNISDRLEEEDKKLTLLQEDAKKLAVLQAVCDLEYRPLRGKLEYSLKIISSALFICMVFQKSDIHVALPSEEKVMKDTVNPLIEKSLRELNQFIYQERLEGMQTQFYQWVEHVDAKDVADVFQKVDAITKPRYLLEDYILHLERIKLKDDELYATRLSMARRFLGYLYEQTELAADVKEVIATYVNSLRELHPGKGEVDRLDEISPPSTLAHTWRWVTGIGVSFFSIVLHEKTIGELITGTAMTFNSIDTVNSELKK</sequence>
<evidence type="ECO:0008006" key="5">
    <source>
        <dbReference type="Google" id="ProtNLM"/>
    </source>
</evidence>
<dbReference type="InterPro" id="IPR041321">
    <property type="entry name" value="Lpg0393_HBD"/>
</dbReference>
<dbReference type="Proteomes" id="UP000192511">
    <property type="component" value="Unassembled WGS sequence"/>
</dbReference>
<feature type="domain" description="Lpg0393-like VPS9-like" evidence="2">
    <location>
        <begin position="4"/>
        <end position="69"/>
    </location>
</feature>
<dbReference type="RefSeq" id="WP_019233438.1">
    <property type="nucleotide sequence ID" value="NZ_CAAAHR010000001.1"/>
</dbReference>
<dbReference type="InterPro" id="IPR054178">
    <property type="entry name" value="Lpg0393-like_VPS9"/>
</dbReference>
<accession>A0AAX0WQU3</accession>
<comment type="caution">
    <text evidence="3">The sequence shown here is derived from an EMBL/GenBank/DDBJ whole genome shotgun (WGS) entry which is preliminary data.</text>
</comment>
<protein>
    <recommendedName>
        <fullName evidence="5">Lpg0393 helical bundle domain-containing protein</fullName>
    </recommendedName>
</protein>
<evidence type="ECO:0000313" key="4">
    <source>
        <dbReference type="Proteomes" id="UP000192511"/>
    </source>
</evidence>
<dbReference type="EMBL" id="NBTX02000004">
    <property type="protein sequence ID" value="PNL60669.1"/>
    <property type="molecule type" value="Genomic_DNA"/>
</dbReference>
<dbReference type="GeneID" id="98067073"/>